<keyword evidence="5" id="KW-0539">Nucleus</keyword>
<organism evidence="8 9">
    <name type="scientific">Thalictrum thalictroides</name>
    <name type="common">Rue-anemone</name>
    <name type="synonym">Anemone thalictroides</name>
    <dbReference type="NCBI Taxonomy" id="46969"/>
    <lineage>
        <taxon>Eukaryota</taxon>
        <taxon>Viridiplantae</taxon>
        <taxon>Streptophyta</taxon>
        <taxon>Embryophyta</taxon>
        <taxon>Tracheophyta</taxon>
        <taxon>Spermatophyta</taxon>
        <taxon>Magnoliopsida</taxon>
        <taxon>Ranunculales</taxon>
        <taxon>Ranunculaceae</taxon>
        <taxon>Thalictroideae</taxon>
        <taxon>Thalictrum</taxon>
    </lineage>
</organism>
<evidence type="ECO:0000313" key="9">
    <source>
        <dbReference type="Proteomes" id="UP000554482"/>
    </source>
</evidence>
<dbReference type="Gene3D" id="4.10.280.10">
    <property type="entry name" value="Helix-loop-helix DNA-binding domain"/>
    <property type="match status" value="1"/>
</dbReference>
<feature type="region of interest" description="Disordered" evidence="6">
    <location>
        <begin position="150"/>
        <end position="290"/>
    </location>
</feature>
<evidence type="ECO:0000256" key="6">
    <source>
        <dbReference type="SAM" id="MobiDB-lite"/>
    </source>
</evidence>
<evidence type="ECO:0000313" key="8">
    <source>
        <dbReference type="EMBL" id="KAF5194547.1"/>
    </source>
</evidence>
<dbReference type="GO" id="GO:0000978">
    <property type="term" value="F:RNA polymerase II cis-regulatory region sequence-specific DNA binding"/>
    <property type="evidence" value="ECO:0007669"/>
    <property type="project" value="TreeGrafter"/>
</dbReference>
<comment type="subcellular location">
    <subcellularLocation>
        <location evidence="1">Nucleus</location>
    </subcellularLocation>
</comment>
<evidence type="ECO:0000256" key="5">
    <source>
        <dbReference type="ARBA" id="ARBA00023242"/>
    </source>
</evidence>
<dbReference type="SMART" id="SM00353">
    <property type="entry name" value="HLH"/>
    <property type="match status" value="1"/>
</dbReference>
<dbReference type="InterPro" id="IPR036638">
    <property type="entry name" value="HLH_DNA-bd_sf"/>
</dbReference>
<proteinExistence type="predicted"/>
<dbReference type="GO" id="GO:0046983">
    <property type="term" value="F:protein dimerization activity"/>
    <property type="evidence" value="ECO:0007669"/>
    <property type="project" value="InterPro"/>
</dbReference>
<dbReference type="FunFam" id="4.10.280.10:FF:000022">
    <property type="entry name" value="Basic helix-loop-helix transcription factor"/>
    <property type="match status" value="1"/>
</dbReference>
<dbReference type="GO" id="GO:0000981">
    <property type="term" value="F:DNA-binding transcription factor activity, RNA polymerase II-specific"/>
    <property type="evidence" value="ECO:0007669"/>
    <property type="project" value="TreeGrafter"/>
</dbReference>
<keyword evidence="9" id="KW-1185">Reference proteome</keyword>
<evidence type="ECO:0000256" key="1">
    <source>
        <dbReference type="ARBA" id="ARBA00004123"/>
    </source>
</evidence>
<dbReference type="CDD" id="cd11454">
    <property type="entry name" value="bHLH_AtIND_like"/>
    <property type="match status" value="1"/>
</dbReference>
<dbReference type="PANTHER" id="PTHR16223">
    <property type="entry name" value="TRANSCRIPTION FACTOR BHLH83-RELATED"/>
    <property type="match status" value="1"/>
</dbReference>
<comment type="caution">
    <text evidence="8">The sequence shown here is derived from an EMBL/GenBank/DDBJ whole genome shotgun (WGS) entry which is preliminary data.</text>
</comment>
<feature type="compositionally biased region" description="Polar residues" evidence="6">
    <location>
        <begin position="236"/>
        <end position="245"/>
    </location>
</feature>
<evidence type="ECO:0000256" key="4">
    <source>
        <dbReference type="ARBA" id="ARBA00023163"/>
    </source>
</evidence>
<dbReference type="InterPro" id="IPR045843">
    <property type="entry name" value="IND-like"/>
</dbReference>
<evidence type="ECO:0000259" key="7">
    <source>
        <dbReference type="PROSITE" id="PS50888"/>
    </source>
</evidence>
<dbReference type="OrthoDB" id="651283at2759"/>
<keyword evidence="3" id="KW-0238">DNA-binding</keyword>
<evidence type="ECO:0000256" key="2">
    <source>
        <dbReference type="ARBA" id="ARBA00023015"/>
    </source>
</evidence>
<feature type="domain" description="BHLH" evidence="7">
    <location>
        <begin position="281"/>
        <end position="330"/>
    </location>
</feature>
<dbReference type="InterPro" id="IPR011598">
    <property type="entry name" value="bHLH_dom"/>
</dbReference>
<sequence>MSEGEWSSFGGMFSTEEASFMSQFIGNYAFPSEQEDGSLSLASASTFWPCHEPDTTAVGLDENLYFCHDANSNSYYFPKGCSNSTSVFLPYMEQENYDLNNSSSILIDNNNVMPMDFCMMEERNPSFSANKVISDNVMEEVTCLSQEISDSLGDTEGHPSNTVSSPESKSQPKRKSEMTQPETATEIKNIAISSENPKKKSRVSGYVRKNKKNAESKKNKANPVANNKEEEISADMNGQSTSSNISEDDTDVPQEVIGVESDCKGSEPLDLNGKTRAGRGSATDPQSIYARKRRERINERLRILQNLVPNGTKVDISTMLEEAVHYVKFLQVQIKLLSSDDMWMYAPLAYNGMDLGLDLKISQPR</sequence>
<dbReference type="Pfam" id="PF00010">
    <property type="entry name" value="HLH"/>
    <property type="match status" value="1"/>
</dbReference>
<dbReference type="PANTHER" id="PTHR16223:SF274">
    <property type="entry name" value="TRANSCRIPTION FACTOR BHLH84"/>
    <property type="match status" value="1"/>
</dbReference>
<reference evidence="8 9" key="1">
    <citation type="submission" date="2020-06" db="EMBL/GenBank/DDBJ databases">
        <title>Transcriptomic and genomic resources for Thalictrum thalictroides and T. hernandezii: Facilitating candidate gene discovery in an emerging model plant lineage.</title>
        <authorList>
            <person name="Arias T."/>
            <person name="Riano-Pachon D.M."/>
            <person name="Di Stilio V.S."/>
        </authorList>
    </citation>
    <scope>NUCLEOTIDE SEQUENCE [LARGE SCALE GENOMIC DNA]</scope>
    <source>
        <strain evidence="9">cv. WT478/WT964</strain>
        <tissue evidence="8">Leaves</tissue>
    </source>
</reference>
<keyword evidence="2" id="KW-0805">Transcription regulation</keyword>
<evidence type="ECO:0000256" key="3">
    <source>
        <dbReference type="ARBA" id="ARBA00023125"/>
    </source>
</evidence>
<dbReference type="SUPFAM" id="SSF47459">
    <property type="entry name" value="HLH, helix-loop-helix DNA-binding domain"/>
    <property type="match status" value="1"/>
</dbReference>
<dbReference type="EMBL" id="JABWDY010018574">
    <property type="protein sequence ID" value="KAF5194547.1"/>
    <property type="molecule type" value="Genomic_DNA"/>
</dbReference>
<keyword evidence="4" id="KW-0804">Transcription</keyword>
<accession>A0A7J6WC82</accession>
<protein>
    <submittedName>
        <fullName evidence="8">Transcription factor bhlh</fullName>
    </submittedName>
</protein>
<dbReference type="PROSITE" id="PS50888">
    <property type="entry name" value="BHLH"/>
    <property type="match status" value="1"/>
</dbReference>
<dbReference type="Proteomes" id="UP000554482">
    <property type="component" value="Unassembled WGS sequence"/>
</dbReference>
<feature type="compositionally biased region" description="Polar residues" evidence="6">
    <location>
        <begin position="158"/>
        <end position="169"/>
    </location>
</feature>
<dbReference type="GO" id="GO:0005634">
    <property type="term" value="C:nucleus"/>
    <property type="evidence" value="ECO:0007669"/>
    <property type="project" value="UniProtKB-SubCell"/>
</dbReference>
<gene>
    <name evidence="8" type="ORF">FRX31_015865</name>
</gene>
<dbReference type="AlphaFoldDB" id="A0A7J6WC82"/>
<name>A0A7J6WC82_THATH</name>